<proteinExistence type="predicted"/>
<gene>
    <name evidence="1" type="ORF">D3P05_22030</name>
</gene>
<comment type="caution">
    <text evidence="1">The sequence shown here is derived from an EMBL/GenBank/DDBJ whole genome shotgun (WGS) entry which is preliminary data.</text>
</comment>
<dbReference type="Proteomes" id="UP000283587">
    <property type="component" value="Unassembled WGS sequence"/>
</dbReference>
<organism evidence="1 2">
    <name type="scientific">Paracoccus siganidrum</name>
    <dbReference type="NCBI Taxonomy" id="1276757"/>
    <lineage>
        <taxon>Bacteria</taxon>
        <taxon>Pseudomonadati</taxon>
        <taxon>Pseudomonadota</taxon>
        <taxon>Alphaproteobacteria</taxon>
        <taxon>Rhodobacterales</taxon>
        <taxon>Paracoccaceae</taxon>
        <taxon>Paracoccus</taxon>
    </lineage>
</organism>
<evidence type="ECO:0000313" key="1">
    <source>
        <dbReference type="EMBL" id="RJL01914.1"/>
    </source>
</evidence>
<dbReference type="RefSeq" id="WP_122449389.1">
    <property type="nucleotide sequence ID" value="NZ_QNRC01000042.1"/>
</dbReference>
<name>A0A418ZTS9_9RHOB</name>
<sequence length="171" mass="19049">MIGFSAMACAPDYGALTALLHIKPNTATILDADLFEFYSRIFGVAARNATATAGTVLDLIYQEADACLAEAAGVNFENKIVLPIATRLRAEQYMIRRINDPEAIGAIRGMQTTALLRCFKERFPEDDATAVMDRVVLMTPENIHLNSFMYEPILDMSDEHLRRIYEQVTAL</sequence>
<reference evidence="2" key="1">
    <citation type="submission" date="2018-09" db="EMBL/GenBank/DDBJ databases">
        <title>Paracoccus onubensis nov. sp. a moderate halophilic bacterium isolated from Gruta de las Maravillas (Aracena, Spain).</title>
        <authorList>
            <person name="Jurado V."/>
            <person name="Gutierrez-Patricio S."/>
            <person name="Gonzalez-Pimentel J.L."/>
            <person name="Miller A.Z."/>
            <person name="Laiz L."/>
            <person name="Saiz-Jimenez C."/>
        </authorList>
    </citation>
    <scope>NUCLEOTIDE SEQUENCE [LARGE SCALE GENOMIC DNA]</scope>
    <source>
        <strain evidence="2">DSM 26381</strain>
    </source>
</reference>
<dbReference type="AlphaFoldDB" id="A0A418ZTS9"/>
<protein>
    <submittedName>
        <fullName evidence="1">Uncharacterized protein</fullName>
    </submittedName>
</protein>
<dbReference type="OrthoDB" id="4770574at2"/>
<evidence type="ECO:0000313" key="2">
    <source>
        <dbReference type="Proteomes" id="UP000283587"/>
    </source>
</evidence>
<accession>A0A418ZTS9</accession>
<keyword evidence="2" id="KW-1185">Reference proteome</keyword>
<dbReference type="EMBL" id="QZEW01000152">
    <property type="protein sequence ID" value="RJL01914.1"/>
    <property type="molecule type" value="Genomic_DNA"/>
</dbReference>